<keyword evidence="3" id="KW-1185">Reference proteome</keyword>
<dbReference type="EMBL" id="FO203427">
    <property type="protein sequence ID" value="CCH48986.1"/>
    <property type="molecule type" value="Genomic_DNA"/>
</dbReference>
<feature type="chain" id="PRO_5004019628" evidence="1">
    <location>
        <begin position="18"/>
        <end position="299"/>
    </location>
</feature>
<dbReference type="eggNOG" id="ENOG5034BXX">
    <property type="taxonomic scope" value="Bacteria"/>
</dbReference>
<dbReference type="KEGG" id="dpi:BN4_11751"/>
<dbReference type="RefSeq" id="WP_015415030.1">
    <property type="nucleotide sequence ID" value="NC_020409.1"/>
</dbReference>
<evidence type="ECO:0000313" key="3">
    <source>
        <dbReference type="Proteomes" id="UP000011724"/>
    </source>
</evidence>
<reference evidence="2 3" key="1">
    <citation type="journal article" date="2013" name="PLoS ONE">
        <title>The first genomic and proteomic characterization of a deep-sea sulfate reducer: insights into the piezophilic lifestyle of Desulfovibrio piezophilus.</title>
        <authorList>
            <person name="Pradel N."/>
            <person name="Ji B."/>
            <person name="Gimenez G."/>
            <person name="Talla E."/>
            <person name="Lenoble P."/>
            <person name="Garel M."/>
            <person name="Tamburini C."/>
            <person name="Fourquet P."/>
            <person name="Lebrun R."/>
            <person name="Bertin P."/>
            <person name="Denis Y."/>
            <person name="Pophillat M."/>
            <person name="Barbe V."/>
            <person name="Ollivier B."/>
            <person name="Dolla A."/>
        </authorList>
    </citation>
    <scope>NUCLEOTIDE SEQUENCE [LARGE SCALE GENOMIC DNA]</scope>
    <source>
        <strain evidence="3">DSM 10523 / SB164P1</strain>
    </source>
</reference>
<name>M1WK50_PSEP2</name>
<evidence type="ECO:0000256" key="1">
    <source>
        <dbReference type="SAM" id="SignalP"/>
    </source>
</evidence>
<dbReference type="HOGENOM" id="CLU_929775_0_0_7"/>
<dbReference type="OrthoDB" id="9255667at2"/>
<protein>
    <submittedName>
        <fullName evidence="2">Uncharacterized protein</fullName>
    </submittedName>
</protein>
<dbReference type="PATRIC" id="fig|879567.3.peg.1839"/>
<dbReference type="BioCyc" id="DPIE1322246:BN4_RS08785-MONOMER"/>
<evidence type="ECO:0000313" key="2">
    <source>
        <dbReference type="EMBL" id="CCH48986.1"/>
    </source>
</evidence>
<proteinExistence type="predicted"/>
<dbReference type="Proteomes" id="UP000011724">
    <property type="component" value="Chromosome"/>
</dbReference>
<accession>M1WK50</accession>
<keyword evidence="1" id="KW-0732">Signal</keyword>
<sequence>MTLALLCLCTVSPPALAAGESSADVYRLVSAVGQEIEHLRWAMGRPVVEREEPQVENVSPHEVYFQAMTLFEKVNRLNFELTLHSRPLPTPPEGLILPENVYMLINDVREMVNSIESHLSFPFSTNIPDVDSTRTPTDVFQLVVHINRQVNLMLDQKFSPSDVFRQVTVAVDYADSILGTLENKAPPPPPTDVPLGKRPVDVYKRLIKAYSLIFEISQKRGLSMLKLRSWTKRSDTIVPSDVYDIASLLVSELDFLHGHTMGARSPRKIHWVRGKFPSDVYHRAGVLENLLKEILVKME</sequence>
<reference evidence="3" key="2">
    <citation type="journal article" date="2013" name="Stand. Genomic Sci.">
        <title>Complete genome sequence of Desulfocapsa sulfexigens, a marine deltaproteobacterium specialized in disproportionating inorganic sulfur compounds.</title>
        <authorList>
            <person name="Finster K.W."/>
            <person name="Kjeldsen K.U."/>
            <person name="Kube M."/>
            <person name="Reinhardt R."/>
            <person name="Mussmann M."/>
            <person name="Amann R."/>
            <person name="Schreiber L."/>
        </authorList>
    </citation>
    <scope>NUCLEOTIDE SEQUENCE [LARGE SCALE GENOMIC DNA]</scope>
    <source>
        <strain evidence="3">DSM 10523 / SB164P1</strain>
    </source>
</reference>
<feature type="signal peptide" evidence="1">
    <location>
        <begin position="1"/>
        <end position="17"/>
    </location>
</feature>
<organism evidence="2 3">
    <name type="scientific">Pseudodesulfovibrio piezophilus (strain DSM 21447 / JCM 15486 / C1TLV30)</name>
    <name type="common">Desulfovibrio piezophilus</name>
    <dbReference type="NCBI Taxonomy" id="1322246"/>
    <lineage>
        <taxon>Bacteria</taxon>
        <taxon>Pseudomonadati</taxon>
        <taxon>Thermodesulfobacteriota</taxon>
        <taxon>Desulfovibrionia</taxon>
        <taxon>Desulfovibrionales</taxon>
        <taxon>Desulfovibrionaceae</taxon>
    </lineage>
</organism>
<dbReference type="AlphaFoldDB" id="M1WK50"/>
<gene>
    <name evidence="2" type="ordered locus">BN4_11751</name>
</gene>